<evidence type="ECO:0000256" key="2">
    <source>
        <dbReference type="ARBA" id="ARBA00006448"/>
    </source>
</evidence>
<evidence type="ECO:0000259" key="8">
    <source>
        <dbReference type="Pfam" id="PF04239"/>
    </source>
</evidence>
<evidence type="ECO:0000256" key="6">
    <source>
        <dbReference type="ARBA" id="ARBA00023136"/>
    </source>
</evidence>
<feature type="transmembrane region" description="Helical" evidence="7">
    <location>
        <begin position="73"/>
        <end position="90"/>
    </location>
</feature>
<proteinExistence type="inferred from homology"/>
<dbReference type="Proteomes" id="UP000297014">
    <property type="component" value="Unassembled WGS sequence"/>
</dbReference>
<evidence type="ECO:0000256" key="5">
    <source>
        <dbReference type="ARBA" id="ARBA00022989"/>
    </source>
</evidence>
<name>A0A094WKC2_ALKAL</name>
<organism evidence="9 11">
    <name type="scientific">Alkalihalobacillus alcalophilus ATCC 27647 = CGMCC 1.3604</name>
    <dbReference type="NCBI Taxonomy" id="1218173"/>
    <lineage>
        <taxon>Bacteria</taxon>
        <taxon>Bacillati</taxon>
        <taxon>Bacillota</taxon>
        <taxon>Bacilli</taxon>
        <taxon>Bacillales</taxon>
        <taxon>Bacillaceae</taxon>
        <taxon>Alkalihalobacillus</taxon>
    </lineage>
</organism>
<feature type="domain" description="YetF C-terminal" evidence="8">
    <location>
        <begin position="91"/>
        <end position="222"/>
    </location>
</feature>
<dbReference type="STRING" id="1218173.BALCAV_0211240"/>
<comment type="caution">
    <text evidence="9">The sequence shown here is derived from an EMBL/GenBank/DDBJ whole genome shotgun (WGS) entry which is preliminary data.</text>
</comment>
<evidence type="ECO:0000313" key="11">
    <source>
        <dbReference type="Proteomes" id="UP000002754"/>
    </source>
</evidence>
<dbReference type="OrthoDB" id="9778331at2"/>
<dbReference type="Pfam" id="PF04239">
    <property type="entry name" value="DUF421"/>
    <property type="match status" value="1"/>
</dbReference>
<evidence type="ECO:0000313" key="12">
    <source>
        <dbReference type="Proteomes" id="UP000297014"/>
    </source>
</evidence>
<keyword evidence="4 7" id="KW-0812">Transmembrane</keyword>
<dbReference type="EMBL" id="JALP01000065">
    <property type="protein sequence ID" value="THG91521.1"/>
    <property type="molecule type" value="Genomic_DNA"/>
</dbReference>
<dbReference type="RefSeq" id="WP_003324039.1">
    <property type="nucleotide sequence ID" value="NZ_ALPT02000033.1"/>
</dbReference>
<keyword evidence="5 7" id="KW-1133">Transmembrane helix</keyword>
<dbReference type="Gene3D" id="3.30.240.20">
    <property type="entry name" value="bsu07140 like domains"/>
    <property type="match status" value="2"/>
</dbReference>
<sequence length="237" mass="26664">MFEFWTGGETLPIYGFFIRGVIVYLYIFLLVKVLGQRSMSSIDPLDFIFGVVIGDILGAPLTDGELPLKGPMTAAAVIAFIHFSLSLIALKTPKFRRVIEDEPIIIIRHGVILNEQLKKTRLTLEQLMMDLRLKNASNLAEVDYAVLEMNGQISVIKKDKYNPITLNDKNKSPKSSGYSTILIQDGELIEKNVNKVGGINKVRKLIQKKGYANVRDIFVMSMNEKGDVYISPKQKKK</sequence>
<evidence type="ECO:0000313" key="9">
    <source>
        <dbReference type="EMBL" id="KGA97271.1"/>
    </source>
</evidence>
<reference evidence="9 11" key="1">
    <citation type="journal article" date="2014" name="Genome Announc.">
        <title>Draft Genome Sequence of Bacillus alcalophilus AV1934, a Classic Alkaliphile Isolated from Human Feces in 1934.</title>
        <authorList>
            <person name="Attie O."/>
            <person name="Jayaprakash A."/>
            <person name="Shah H."/>
            <person name="Paulsen I.T."/>
            <person name="Morino M."/>
            <person name="Takahashi Y."/>
            <person name="Narumi I."/>
            <person name="Sachidanandam R."/>
            <person name="Satoh K."/>
            <person name="Ito M."/>
            <person name="Krulwich T.A."/>
        </authorList>
    </citation>
    <scope>NUCLEOTIDE SEQUENCE [LARGE SCALE GENOMIC DNA]</scope>
    <source>
        <strain evidence="9 11">AV1934</strain>
    </source>
</reference>
<keyword evidence="6 7" id="KW-0472">Membrane</keyword>
<gene>
    <name evidence="10" type="ORF">AJ85_04455</name>
    <name evidence="9" type="ORF">BALCAV_0211240</name>
</gene>
<feature type="transmembrane region" description="Helical" evidence="7">
    <location>
        <begin position="12"/>
        <end position="31"/>
    </location>
</feature>
<dbReference type="EMBL" id="ALPT02000033">
    <property type="protein sequence ID" value="KGA97271.1"/>
    <property type="molecule type" value="Genomic_DNA"/>
</dbReference>
<dbReference type="GO" id="GO:0005886">
    <property type="term" value="C:plasma membrane"/>
    <property type="evidence" value="ECO:0007669"/>
    <property type="project" value="UniProtKB-SubCell"/>
</dbReference>
<keyword evidence="11" id="KW-1185">Reference proteome</keyword>
<evidence type="ECO:0000256" key="1">
    <source>
        <dbReference type="ARBA" id="ARBA00004651"/>
    </source>
</evidence>
<dbReference type="Proteomes" id="UP000002754">
    <property type="component" value="Unassembled WGS sequence"/>
</dbReference>
<dbReference type="InterPro" id="IPR007353">
    <property type="entry name" value="DUF421"/>
</dbReference>
<keyword evidence="3" id="KW-1003">Cell membrane</keyword>
<evidence type="ECO:0000256" key="3">
    <source>
        <dbReference type="ARBA" id="ARBA00022475"/>
    </source>
</evidence>
<dbReference type="InterPro" id="IPR023090">
    <property type="entry name" value="UPF0702_alpha/beta_dom_sf"/>
</dbReference>
<evidence type="ECO:0000256" key="7">
    <source>
        <dbReference type="SAM" id="Phobius"/>
    </source>
</evidence>
<dbReference type="AlphaFoldDB" id="A0A094WKC2"/>
<comment type="subcellular location">
    <subcellularLocation>
        <location evidence="1">Cell membrane</location>
        <topology evidence="1">Multi-pass membrane protein</topology>
    </subcellularLocation>
</comment>
<protein>
    <recommendedName>
        <fullName evidence="8">YetF C-terminal domain-containing protein</fullName>
    </recommendedName>
</protein>
<comment type="similarity">
    <text evidence="2">Belongs to the UPF0702 family.</text>
</comment>
<evidence type="ECO:0000256" key="4">
    <source>
        <dbReference type="ARBA" id="ARBA00022692"/>
    </source>
</evidence>
<evidence type="ECO:0000313" key="10">
    <source>
        <dbReference type="EMBL" id="THG91521.1"/>
    </source>
</evidence>
<dbReference type="PANTHER" id="PTHR34582">
    <property type="entry name" value="UPF0702 TRANSMEMBRANE PROTEIN YCAP"/>
    <property type="match status" value="1"/>
</dbReference>
<dbReference type="PANTHER" id="PTHR34582:SF6">
    <property type="entry name" value="UPF0702 TRANSMEMBRANE PROTEIN YCAP"/>
    <property type="match status" value="1"/>
</dbReference>
<feature type="transmembrane region" description="Helical" evidence="7">
    <location>
        <begin position="43"/>
        <end position="61"/>
    </location>
</feature>
<reference evidence="10 12" key="2">
    <citation type="submission" date="2014-01" db="EMBL/GenBank/DDBJ databases">
        <title>Draft genome sequencing of Bacillus alcalophilus CGMCC 1.3604.</title>
        <authorList>
            <person name="Yang J."/>
            <person name="Diao L."/>
            <person name="Yang S."/>
        </authorList>
    </citation>
    <scope>NUCLEOTIDE SEQUENCE [LARGE SCALE GENOMIC DNA]</scope>
    <source>
        <strain evidence="10 12">CGMCC 1.3604</strain>
    </source>
</reference>
<dbReference type="eggNOG" id="COG2323">
    <property type="taxonomic scope" value="Bacteria"/>
</dbReference>
<accession>A0A094WKC2</accession>